<reference evidence="14" key="1">
    <citation type="submission" date="2021-02" db="EMBL/GenBank/DDBJ databases">
        <authorList>
            <person name="Bekaert M."/>
        </authorList>
    </citation>
    <scope>NUCLEOTIDE SEQUENCE</scope>
    <source>
        <strain evidence="14">IoA-00</strain>
    </source>
</reference>
<dbReference type="OrthoDB" id="6381278at2759"/>
<evidence type="ECO:0000259" key="12">
    <source>
        <dbReference type="PROSITE" id="PS50240"/>
    </source>
</evidence>
<dbReference type="GO" id="GO:0004252">
    <property type="term" value="F:serine-type endopeptidase activity"/>
    <property type="evidence" value="ECO:0007669"/>
    <property type="project" value="InterPro"/>
</dbReference>
<dbReference type="InterPro" id="IPR001254">
    <property type="entry name" value="Trypsin_dom"/>
</dbReference>
<protein>
    <submittedName>
        <fullName evidence="14">(salmon louse) hypothetical protein</fullName>
    </submittedName>
</protein>
<feature type="transmembrane region" description="Helical" evidence="11">
    <location>
        <begin position="159"/>
        <end position="180"/>
    </location>
</feature>
<comment type="subcellular location">
    <subcellularLocation>
        <location evidence="1">Cell membrane</location>
        <topology evidence="1">Multi-pass membrane protein</topology>
    </subcellularLocation>
</comment>
<keyword evidence="3" id="KW-1003">Cell membrane</keyword>
<evidence type="ECO:0000256" key="9">
    <source>
        <dbReference type="ARBA" id="ARBA00023224"/>
    </source>
</evidence>
<comment type="similarity">
    <text evidence="2">Belongs to the G-protein coupled receptor 1 family.</text>
</comment>
<dbReference type="GO" id="GO:0004930">
    <property type="term" value="F:G protein-coupled receptor activity"/>
    <property type="evidence" value="ECO:0007669"/>
    <property type="project" value="UniProtKB-KW"/>
</dbReference>
<dbReference type="PANTHER" id="PTHR24229:SF40">
    <property type="entry name" value="ALLATOSTATIN C RECEPTOR 1-RELATED"/>
    <property type="match status" value="1"/>
</dbReference>
<dbReference type="GO" id="GO:0007218">
    <property type="term" value="P:neuropeptide signaling pathway"/>
    <property type="evidence" value="ECO:0007669"/>
    <property type="project" value="TreeGrafter"/>
</dbReference>
<sequence>MDSRYNWGENKYGGAGSYDYRPGMIQSYDYANWGYIILYIIVILLSLFGNLLFLFTIKKNTLLQKTPHFLLATLSIRDLIVTLGVIPFVIDSQAVNYMHWKAGEALCKGYSFMNYGTMAQHSFNIVFLMYFLYFWYRKQESYATTDGNIIRRETKMHKWSIPLMWVIGISLAIPAGALAWQNINPVNGSRMCVLWPGYGSGNNYWAKLSVVIGGFLIPLIFIIFPALALAMQVFKCREPRLDPPHNKTAATGVALVFILIVTRFPYEIHQMVGLFNQGRTGDRMDPQWSSMQSNTNFEKEMIFNALIYIAPAIHPFVYFLMNPLYRDCLKKTWKAGLCSKDSTEGQQDNGNKERMKEMKSIPPQRNRAPQDMRSKEEPLVDRRHPVIIPAVSGSSGYYNARQHHPPTQHQNTQHQHPHHQQTHHPLKSHYDGNLSFEERQTMRAIADQNHFPLDNSFENHSIMTTSPNSNLPPVFEFEGLKYIDTARVEPRIAYSPEKNPPKTPDTPRYDQKPFADPVERFIQNNAWAHYPMEMVDFSIPPTLPESPMLIRSQSRVNDLDETLEVLEESPGSKKRNRNFNSSKEEFILSNGRPKKNQIKKPLTSPENQLLSRASGIEIKISGRSRSRTDLCPDIPRAMLGQCLDIKRMRPYDLFIDKQGKPHMFNSCPCGLTDYEINDPRLLTTGNNYINEDGSIHIQDRTKYSNLDYLRGSNLHYDHSLARRRTRIHYEPWFRRRRSGRWKREAVSRIIQNNFFVLNITLDLPHSVENDSNNLNSNKMAYDDEYQDIFEKESEGQVKICNTDLEDASSQEEDDNLSDFEFDDIEKDVVVKNENFRTDLKEETKIPDASFDSAPWFATFIDHRGEYVCSGVLVNQKIVLTSSNCAAKILKIHEFVNNVQDAYSLNLIDLKSLTDYEVGLVHLEMQIQFSKTLYPVCLPSQGVGTVYDNSEQVGTHYGYLGDGKDCTLKSEAVKLDLLFPTDLHEICAFNTDSNLCTMNEGGPLTVRLYDRYVTMGIRIQHPACKLKNKTVPLGEPGLYARLHTAVLRQLVPMLKDGECKHHHIPTLKELGIVLRHGVSINAKKKKVKTKKGKVTFSIKKLKNGKAVWILKVL</sequence>
<feature type="domain" description="Peptidase S1" evidence="12">
    <location>
        <begin position="829"/>
        <end position="1112"/>
    </location>
</feature>
<feature type="transmembrane region" description="Helical" evidence="11">
    <location>
        <begin position="301"/>
        <end position="321"/>
    </location>
</feature>
<evidence type="ECO:0000256" key="8">
    <source>
        <dbReference type="ARBA" id="ARBA00023170"/>
    </source>
</evidence>
<feature type="transmembrane region" description="Helical" evidence="11">
    <location>
        <begin position="204"/>
        <end position="227"/>
    </location>
</feature>
<dbReference type="Pfam" id="PF00089">
    <property type="entry name" value="Trypsin"/>
    <property type="match status" value="1"/>
</dbReference>
<evidence type="ECO:0000313" key="15">
    <source>
        <dbReference type="Proteomes" id="UP000675881"/>
    </source>
</evidence>
<dbReference type="InterPro" id="IPR043504">
    <property type="entry name" value="Peptidase_S1_PA_chymotrypsin"/>
</dbReference>
<evidence type="ECO:0000256" key="2">
    <source>
        <dbReference type="ARBA" id="ARBA00010663"/>
    </source>
</evidence>
<evidence type="ECO:0000256" key="4">
    <source>
        <dbReference type="ARBA" id="ARBA00022692"/>
    </source>
</evidence>
<accession>A0A7R8CZY7</accession>
<gene>
    <name evidence="14" type="ORF">LSAA_12198</name>
</gene>
<dbReference type="Proteomes" id="UP000675881">
    <property type="component" value="Chromosome 6"/>
</dbReference>
<dbReference type="PRINTS" id="PR00237">
    <property type="entry name" value="GPCRRHODOPSN"/>
</dbReference>
<evidence type="ECO:0000256" key="10">
    <source>
        <dbReference type="SAM" id="MobiDB-lite"/>
    </source>
</evidence>
<keyword evidence="6" id="KW-0297">G-protein coupled receptor</keyword>
<dbReference type="GO" id="GO:0005886">
    <property type="term" value="C:plasma membrane"/>
    <property type="evidence" value="ECO:0007669"/>
    <property type="project" value="UniProtKB-SubCell"/>
</dbReference>
<dbReference type="InterPro" id="IPR000276">
    <property type="entry name" value="GPCR_Rhodpsn"/>
</dbReference>
<keyword evidence="8" id="KW-0675">Receptor</keyword>
<organism evidence="14 15">
    <name type="scientific">Lepeophtheirus salmonis</name>
    <name type="common">Salmon louse</name>
    <name type="synonym">Caligus salmonis</name>
    <dbReference type="NCBI Taxonomy" id="72036"/>
    <lineage>
        <taxon>Eukaryota</taxon>
        <taxon>Metazoa</taxon>
        <taxon>Ecdysozoa</taxon>
        <taxon>Arthropoda</taxon>
        <taxon>Crustacea</taxon>
        <taxon>Multicrustacea</taxon>
        <taxon>Hexanauplia</taxon>
        <taxon>Copepoda</taxon>
        <taxon>Siphonostomatoida</taxon>
        <taxon>Caligidae</taxon>
        <taxon>Lepeophtheirus</taxon>
    </lineage>
</organism>
<feature type="region of interest" description="Disordered" evidence="10">
    <location>
        <begin position="339"/>
        <end position="377"/>
    </location>
</feature>
<evidence type="ECO:0000256" key="7">
    <source>
        <dbReference type="ARBA" id="ARBA00023136"/>
    </source>
</evidence>
<dbReference type="SMART" id="SM00020">
    <property type="entry name" value="Tryp_SPc"/>
    <property type="match status" value="1"/>
</dbReference>
<evidence type="ECO:0000259" key="13">
    <source>
        <dbReference type="PROSITE" id="PS50262"/>
    </source>
</evidence>
<feature type="transmembrane region" description="Helical" evidence="11">
    <location>
        <begin position="33"/>
        <end position="57"/>
    </location>
</feature>
<dbReference type="GO" id="GO:0043005">
    <property type="term" value="C:neuron projection"/>
    <property type="evidence" value="ECO:0007669"/>
    <property type="project" value="TreeGrafter"/>
</dbReference>
<feature type="transmembrane region" description="Helical" evidence="11">
    <location>
        <begin position="118"/>
        <end position="136"/>
    </location>
</feature>
<keyword evidence="7 11" id="KW-0472">Membrane</keyword>
<feature type="domain" description="G-protein coupled receptors family 1 profile" evidence="13">
    <location>
        <begin position="49"/>
        <end position="318"/>
    </location>
</feature>
<evidence type="ECO:0000256" key="6">
    <source>
        <dbReference type="ARBA" id="ARBA00023040"/>
    </source>
</evidence>
<dbReference type="Gene3D" id="1.20.1070.10">
    <property type="entry name" value="Rhodopsin 7-helix transmembrane proteins"/>
    <property type="match status" value="1"/>
</dbReference>
<evidence type="ECO:0000313" key="14">
    <source>
        <dbReference type="EMBL" id="CAF2979212.1"/>
    </source>
</evidence>
<dbReference type="PANTHER" id="PTHR24229">
    <property type="entry name" value="NEUROPEPTIDES RECEPTOR"/>
    <property type="match status" value="1"/>
</dbReference>
<evidence type="ECO:0000256" key="3">
    <source>
        <dbReference type="ARBA" id="ARBA00022475"/>
    </source>
</evidence>
<dbReference type="EMBL" id="HG994585">
    <property type="protein sequence ID" value="CAF2979212.1"/>
    <property type="molecule type" value="Genomic_DNA"/>
</dbReference>
<dbReference type="GO" id="GO:0042923">
    <property type="term" value="F:neuropeptide binding"/>
    <property type="evidence" value="ECO:0007669"/>
    <property type="project" value="TreeGrafter"/>
</dbReference>
<dbReference type="GO" id="GO:0006508">
    <property type="term" value="P:proteolysis"/>
    <property type="evidence" value="ECO:0007669"/>
    <property type="project" value="InterPro"/>
</dbReference>
<feature type="compositionally biased region" description="Basic residues" evidence="10">
    <location>
        <begin position="415"/>
        <end position="427"/>
    </location>
</feature>
<evidence type="ECO:0000256" key="11">
    <source>
        <dbReference type="SAM" id="Phobius"/>
    </source>
</evidence>
<dbReference type="SUPFAM" id="SSF50494">
    <property type="entry name" value="Trypsin-like serine proteases"/>
    <property type="match status" value="1"/>
</dbReference>
<feature type="region of interest" description="Disordered" evidence="10">
    <location>
        <begin position="567"/>
        <end position="606"/>
    </location>
</feature>
<dbReference type="PROSITE" id="PS50262">
    <property type="entry name" value="G_PROTEIN_RECEP_F1_2"/>
    <property type="match status" value="1"/>
</dbReference>
<dbReference type="Pfam" id="PF00001">
    <property type="entry name" value="7tm_1"/>
    <property type="match status" value="1"/>
</dbReference>
<proteinExistence type="inferred from homology"/>
<keyword evidence="9" id="KW-0807">Transducer</keyword>
<keyword evidence="5 11" id="KW-1133">Transmembrane helix</keyword>
<dbReference type="CDD" id="cd00637">
    <property type="entry name" value="7tm_classA_rhodopsin-like"/>
    <property type="match status" value="1"/>
</dbReference>
<evidence type="ECO:0000256" key="1">
    <source>
        <dbReference type="ARBA" id="ARBA00004651"/>
    </source>
</evidence>
<keyword evidence="4 11" id="KW-0812">Transmembrane</keyword>
<dbReference type="AlphaFoldDB" id="A0A7R8CZY7"/>
<feature type="compositionally biased region" description="Basic and acidic residues" evidence="10">
    <location>
        <begin position="350"/>
        <end position="359"/>
    </location>
</feature>
<feature type="region of interest" description="Disordered" evidence="10">
    <location>
        <begin position="395"/>
        <end position="431"/>
    </location>
</feature>
<feature type="compositionally biased region" description="Basic and acidic residues" evidence="10">
    <location>
        <begin position="368"/>
        <end position="377"/>
    </location>
</feature>
<feature type="transmembrane region" description="Helical" evidence="11">
    <location>
        <begin position="69"/>
        <end position="90"/>
    </location>
</feature>
<dbReference type="SUPFAM" id="SSF81321">
    <property type="entry name" value="Family A G protein-coupled receptor-like"/>
    <property type="match status" value="1"/>
</dbReference>
<name>A0A7R8CZY7_LEPSM</name>
<keyword evidence="15" id="KW-1185">Reference proteome</keyword>
<evidence type="ECO:0000256" key="5">
    <source>
        <dbReference type="ARBA" id="ARBA00022989"/>
    </source>
</evidence>
<dbReference type="PROSITE" id="PS50240">
    <property type="entry name" value="TRYPSIN_DOM"/>
    <property type="match status" value="1"/>
</dbReference>
<dbReference type="InterPro" id="IPR017452">
    <property type="entry name" value="GPCR_Rhodpsn_7TM"/>
</dbReference>
<dbReference type="Gene3D" id="2.40.10.10">
    <property type="entry name" value="Trypsin-like serine proteases"/>
    <property type="match status" value="1"/>
</dbReference>
<dbReference type="InterPro" id="IPR009003">
    <property type="entry name" value="Peptidase_S1_PA"/>
</dbReference>